<dbReference type="EMBL" id="MK500577">
    <property type="protein sequence ID" value="QBK92371.1"/>
    <property type="molecule type" value="Genomic_DNA"/>
</dbReference>
<protein>
    <submittedName>
        <fullName evidence="2">Uncharacterized protein</fullName>
    </submittedName>
</protein>
<accession>A0A481ZCI3</accession>
<organism evidence="2">
    <name type="scientific">Pithovirus LCPAC401</name>
    <dbReference type="NCBI Taxonomy" id="2506595"/>
    <lineage>
        <taxon>Viruses</taxon>
        <taxon>Pithoviruses</taxon>
    </lineage>
</organism>
<name>A0A481ZCI3_9VIRU</name>
<feature type="region of interest" description="Disordered" evidence="1">
    <location>
        <begin position="1"/>
        <end position="21"/>
    </location>
</feature>
<sequence>MKRSECEDSPPPPPPPKKAKHGNEIVVDKKGLFGSLSTNHQMICYLYQNRSDLILSLPLYSGIKDIKILTPRYLYGLCTIGMGKPYLHRYLDTISSTTFILNENKLEDYWKSVKLNKSLALATHPMVLQYVREENPKDLCFVRVPIDKEIRQFTSANVTINIVVDKGVKFKQLN</sequence>
<evidence type="ECO:0000256" key="1">
    <source>
        <dbReference type="SAM" id="MobiDB-lite"/>
    </source>
</evidence>
<proteinExistence type="predicted"/>
<evidence type="ECO:0000313" key="2">
    <source>
        <dbReference type="EMBL" id="QBK92371.1"/>
    </source>
</evidence>
<reference evidence="2" key="1">
    <citation type="journal article" date="2019" name="MBio">
        <title>Virus Genomes from Deep Sea Sediments Expand the Ocean Megavirome and Support Independent Origins of Viral Gigantism.</title>
        <authorList>
            <person name="Backstrom D."/>
            <person name="Yutin N."/>
            <person name="Jorgensen S.L."/>
            <person name="Dharamshi J."/>
            <person name="Homa F."/>
            <person name="Zaremba-Niedwiedzka K."/>
            <person name="Spang A."/>
            <person name="Wolf Y.I."/>
            <person name="Koonin E.V."/>
            <person name="Ettema T.J."/>
        </authorList>
    </citation>
    <scope>NUCLEOTIDE SEQUENCE</scope>
</reference>
<gene>
    <name evidence="2" type="ORF">LCPAC401_00090</name>
</gene>